<feature type="non-terminal residue" evidence="1">
    <location>
        <position position="95"/>
    </location>
</feature>
<dbReference type="GO" id="GO:0047522">
    <property type="term" value="F:15-oxoprostaglandin 13-reductase [NAD(P)+] activity"/>
    <property type="evidence" value="ECO:0007669"/>
    <property type="project" value="TreeGrafter"/>
</dbReference>
<dbReference type="PANTHER" id="PTHR43205:SF7">
    <property type="entry name" value="PROSTAGLANDIN REDUCTASE 1"/>
    <property type="match status" value="1"/>
</dbReference>
<dbReference type="Proteomes" id="UP001233999">
    <property type="component" value="Unassembled WGS sequence"/>
</dbReference>
<evidence type="ECO:0000313" key="1">
    <source>
        <dbReference type="EMBL" id="KAJ9578967.1"/>
    </source>
</evidence>
<dbReference type="EMBL" id="JASPKZ010008812">
    <property type="protein sequence ID" value="KAJ9578967.1"/>
    <property type="molecule type" value="Genomic_DNA"/>
</dbReference>
<evidence type="ECO:0000313" key="2">
    <source>
        <dbReference type="Proteomes" id="UP001233999"/>
    </source>
</evidence>
<evidence type="ECO:0008006" key="3">
    <source>
        <dbReference type="Google" id="ProtNLM"/>
    </source>
</evidence>
<dbReference type="InterPro" id="IPR036291">
    <property type="entry name" value="NAD(P)-bd_dom_sf"/>
</dbReference>
<organism evidence="1 2">
    <name type="scientific">Diploptera punctata</name>
    <name type="common">Pacific beetle cockroach</name>
    <dbReference type="NCBI Taxonomy" id="6984"/>
    <lineage>
        <taxon>Eukaryota</taxon>
        <taxon>Metazoa</taxon>
        <taxon>Ecdysozoa</taxon>
        <taxon>Arthropoda</taxon>
        <taxon>Hexapoda</taxon>
        <taxon>Insecta</taxon>
        <taxon>Pterygota</taxon>
        <taxon>Neoptera</taxon>
        <taxon>Polyneoptera</taxon>
        <taxon>Dictyoptera</taxon>
        <taxon>Blattodea</taxon>
        <taxon>Blaberoidea</taxon>
        <taxon>Blaberidae</taxon>
        <taxon>Diplopterinae</taxon>
        <taxon>Diploptera</taxon>
    </lineage>
</organism>
<proteinExistence type="predicted"/>
<name>A0AAD8E708_DIPPU</name>
<protein>
    <recommendedName>
        <fullName evidence="3">Alcohol dehydrogenase</fullName>
    </recommendedName>
</protein>
<gene>
    <name evidence="1" type="ORF">L9F63_024926</name>
</gene>
<comment type="caution">
    <text evidence="1">The sequence shown here is derived from an EMBL/GenBank/DDBJ whole genome shotgun (WGS) entry which is preliminary data.</text>
</comment>
<dbReference type="GO" id="GO:0006693">
    <property type="term" value="P:prostaglandin metabolic process"/>
    <property type="evidence" value="ECO:0007669"/>
    <property type="project" value="TreeGrafter"/>
</dbReference>
<sequence>VDVLIIIILLSSLQSYLLSSLGVLGMTGNTAYFGLKEVCKPKSGEIVVVTGAAGAVGSHVGGAISTTVIDHMRERGHILICGSISTYNAIKGDKK</sequence>
<dbReference type="PANTHER" id="PTHR43205">
    <property type="entry name" value="PROSTAGLANDIN REDUCTASE"/>
    <property type="match status" value="1"/>
</dbReference>
<dbReference type="AlphaFoldDB" id="A0AAD8E708"/>
<dbReference type="InterPro" id="IPR045010">
    <property type="entry name" value="MDR_fam"/>
</dbReference>
<dbReference type="Gene3D" id="3.40.50.720">
    <property type="entry name" value="NAD(P)-binding Rossmann-like Domain"/>
    <property type="match status" value="2"/>
</dbReference>
<dbReference type="SUPFAM" id="SSF51735">
    <property type="entry name" value="NAD(P)-binding Rossmann-fold domains"/>
    <property type="match status" value="1"/>
</dbReference>
<accession>A0AAD8E708</accession>
<keyword evidence="2" id="KW-1185">Reference proteome</keyword>
<reference evidence="1" key="1">
    <citation type="journal article" date="2023" name="IScience">
        <title>Live-bearing cockroach genome reveals convergent evolutionary mechanisms linked to viviparity in insects and beyond.</title>
        <authorList>
            <person name="Fouks B."/>
            <person name="Harrison M.C."/>
            <person name="Mikhailova A.A."/>
            <person name="Marchal E."/>
            <person name="English S."/>
            <person name="Carruthers M."/>
            <person name="Jennings E.C."/>
            <person name="Chiamaka E.L."/>
            <person name="Frigard R.A."/>
            <person name="Pippel M."/>
            <person name="Attardo G.M."/>
            <person name="Benoit J.B."/>
            <person name="Bornberg-Bauer E."/>
            <person name="Tobe S.S."/>
        </authorList>
    </citation>
    <scope>NUCLEOTIDE SEQUENCE</scope>
    <source>
        <strain evidence="1">Stay&amp;Tobe</strain>
    </source>
</reference>
<reference evidence="1" key="2">
    <citation type="submission" date="2023-05" db="EMBL/GenBank/DDBJ databases">
        <authorList>
            <person name="Fouks B."/>
        </authorList>
    </citation>
    <scope>NUCLEOTIDE SEQUENCE</scope>
    <source>
        <strain evidence="1">Stay&amp;Tobe</strain>
        <tissue evidence="1">Testes</tissue>
    </source>
</reference>